<evidence type="ECO:0000313" key="1">
    <source>
        <dbReference type="EMBL" id="NIJ51706.1"/>
    </source>
</evidence>
<reference evidence="1 2" key="1">
    <citation type="submission" date="2020-03" db="EMBL/GenBank/DDBJ databases">
        <title>Genomic Encyclopedia of Type Strains, Phase IV (KMG-IV): sequencing the most valuable type-strain genomes for metagenomic binning, comparative biology and taxonomic classification.</title>
        <authorList>
            <person name="Goeker M."/>
        </authorList>
    </citation>
    <scope>NUCLEOTIDE SEQUENCE [LARGE SCALE GENOMIC DNA]</scope>
    <source>
        <strain evidence="1 2">DSM 102865</strain>
    </source>
</reference>
<accession>A0ABX0UFD2</accession>
<comment type="caution">
    <text evidence="1">The sequence shown here is derived from an EMBL/GenBank/DDBJ whole genome shotgun (WGS) entry which is preliminary data.</text>
</comment>
<gene>
    <name evidence="1" type="ORF">FHS68_000862</name>
</gene>
<organism evidence="1 2">
    <name type="scientific">Dyadobacter arcticus</name>
    <dbReference type="NCBI Taxonomy" id="1078754"/>
    <lineage>
        <taxon>Bacteria</taxon>
        <taxon>Pseudomonadati</taxon>
        <taxon>Bacteroidota</taxon>
        <taxon>Cytophagia</taxon>
        <taxon>Cytophagales</taxon>
        <taxon>Spirosomataceae</taxon>
        <taxon>Dyadobacter</taxon>
    </lineage>
</organism>
<name>A0ABX0UFD2_9BACT</name>
<keyword evidence="2" id="KW-1185">Reference proteome</keyword>
<protein>
    <submittedName>
        <fullName evidence="1">Uncharacterized protein</fullName>
    </submittedName>
</protein>
<dbReference type="Proteomes" id="UP001179181">
    <property type="component" value="Unassembled WGS sequence"/>
</dbReference>
<dbReference type="EMBL" id="JAASQJ010000001">
    <property type="protein sequence ID" value="NIJ51706.1"/>
    <property type="molecule type" value="Genomic_DNA"/>
</dbReference>
<dbReference type="RefSeq" id="WP_167267529.1">
    <property type="nucleotide sequence ID" value="NZ_JAASQJ010000001.1"/>
</dbReference>
<sequence length="76" mass="8894">MKAKTHIPFQELVTIVKQLSPTQKARLQKELAPENTPEPKRSRLTQLLLKGPVFSDEQIKTIEETRKSINQWRRKS</sequence>
<evidence type="ECO:0000313" key="2">
    <source>
        <dbReference type="Proteomes" id="UP001179181"/>
    </source>
</evidence>
<proteinExistence type="predicted"/>